<dbReference type="EMBL" id="JBBEGM010000009">
    <property type="protein sequence ID" value="MEJ2863694.1"/>
    <property type="molecule type" value="Genomic_DNA"/>
</dbReference>
<evidence type="ECO:0000256" key="1">
    <source>
        <dbReference type="ARBA" id="ARBA00022723"/>
    </source>
</evidence>
<evidence type="ECO:0000256" key="2">
    <source>
        <dbReference type="SAM" id="MobiDB-lite"/>
    </source>
</evidence>
<dbReference type="InterPro" id="IPR004360">
    <property type="entry name" value="Glyas_Fos-R_dOase_dom"/>
</dbReference>
<name>A0ABU8M8R2_9PSEU</name>
<feature type="region of interest" description="Disordered" evidence="2">
    <location>
        <begin position="313"/>
        <end position="343"/>
    </location>
</feature>
<dbReference type="InterPro" id="IPR051332">
    <property type="entry name" value="Fosfomycin_Res_Enzymes"/>
</dbReference>
<dbReference type="Proteomes" id="UP001369736">
    <property type="component" value="Unassembled WGS sequence"/>
</dbReference>
<keyword evidence="1" id="KW-0479">Metal-binding</keyword>
<keyword evidence="5" id="KW-1185">Reference proteome</keyword>
<dbReference type="Pfam" id="PF00903">
    <property type="entry name" value="Glyoxalase"/>
    <property type="match status" value="2"/>
</dbReference>
<evidence type="ECO:0000313" key="4">
    <source>
        <dbReference type="EMBL" id="MEJ2863694.1"/>
    </source>
</evidence>
<feature type="domain" description="VOC" evidence="3">
    <location>
        <begin position="7"/>
        <end position="119"/>
    </location>
</feature>
<dbReference type="PANTHER" id="PTHR36113">
    <property type="entry name" value="LYASE, PUTATIVE-RELATED-RELATED"/>
    <property type="match status" value="1"/>
</dbReference>
<evidence type="ECO:0000313" key="5">
    <source>
        <dbReference type="Proteomes" id="UP001369736"/>
    </source>
</evidence>
<dbReference type="RefSeq" id="WP_337705056.1">
    <property type="nucleotide sequence ID" value="NZ_JBBEGM010000009.1"/>
</dbReference>
<dbReference type="InterPro" id="IPR037523">
    <property type="entry name" value="VOC_core"/>
</dbReference>
<evidence type="ECO:0000259" key="3">
    <source>
        <dbReference type="PROSITE" id="PS51819"/>
    </source>
</evidence>
<dbReference type="PANTHER" id="PTHR36113:SF6">
    <property type="entry name" value="FOSFOMYCIN RESISTANCE PROTEIN FOSX"/>
    <property type="match status" value="1"/>
</dbReference>
<comment type="caution">
    <text evidence="4">The sequence shown here is derived from an EMBL/GenBank/DDBJ whole genome shotgun (WGS) entry which is preliminary data.</text>
</comment>
<feature type="domain" description="VOC" evidence="3">
    <location>
        <begin position="149"/>
        <end position="271"/>
    </location>
</feature>
<dbReference type="Gene3D" id="3.10.180.10">
    <property type="entry name" value="2,3-Dihydroxybiphenyl 1,2-Dioxygenase, domain 1"/>
    <property type="match status" value="2"/>
</dbReference>
<gene>
    <name evidence="4" type="ORF">WCD58_21215</name>
</gene>
<dbReference type="InterPro" id="IPR029068">
    <property type="entry name" value="Glyas_Bleomycin-R_OHBP_Dase"/>
</dbReference>
<accession>A0ABU8M8R2</accession>
<sequence>MPRLLSHLISLEITSPDVESSVAFYVERFGLRVVDRADGKVYLRCWGDHYRHSVVVAPGPDAGLADMTWRADSESALDDLVGRVEAAGVRGEWRDDRPAQGRTFTFVGPFGHRMSLVWDVPAFTAEPGHESTYPDRPERRSSHGAAPRFLDHVTIAASDVRGFAQWYSDVLGFRVMAFTDLEDAPVTVFSVLTTNEKSHDLGIVIDTSPTAGRVHHIAFWADHPEDLNRAADILIENGTPIEYGPSVHGIGEQNFLYFREPSNLRVELNSGGYRNYVPDWRARTWRPSQGSNDFFRNWHMPDSMMDAFPSAAGMAGTEDGVSPQLHEDLTNPWAAKTPEVSPR</sequence>
<protein>
    <submittedName>
        <fullName evidence="4">VOC family protein</fullName>
    </submittedName>
</protein>
<proteinExistence type="predicted"/>
<reference evidence="4 5" key="1">
    <citation type="submission" date="2024-03" db="EMBL/GenBank/DDBJ databases">
        <title>Actinomycetospora sp. OC33-EN07, a novel actinomycete isolated from wild orchid (Aerides multiflora).</title>
        <authorList>
            <person name="Suriyachadkun C."/>
        </authorList>
    </citation>
    <scope>NUCLEOTIDE SEQUENCE [LARGE SCALE GENOMIC DNA]</scope>
    <source>
        <strain evidence="4 5">OC33-EN07</strain>
    </source>
</reference>
<dbReference type="PROSITE" id="PS51819">
    <property type="entry name" value="VOC"/>
    <property type="match status" value="2"/>
</dbReference>
<organism evidence="4 5">
    <name type="scientific">Actinomycetospora flava</name>
    <dbReference type="NCBI Taxonomy" id="3129232"/>
    <lineage>
        <taxon>Bacteria</taxon>
        <taxon>Bacillati</taxon>
        <taxon>Actinomycetota</taxon>
        <taxon>Actinomycetes</taxon>
        <taxon>Pseudonocardiales</taxon>
        <taxon>Pseudonocardiaceae</taxon>
        <taxon>Actinomycetospora</taxon>
    </lineage>
</organism>
<dbReference type="SUPFAM" id="SSF54593">
    <property type="entry name" value="Glyoxalase/Bleomycin resistance protein/Dihydroxybiphenyl dioxygenase"/>
    <property type="match status" value="1"/>
</dbReference>